<dbReference type="KEGG" id="hir:HETIRDRAFT_309894"/>
<organism evidence="1 2">
    <name type="scientific">Heterobasidion irregulare (strain TC 32-1)</name>
    <dbReference type="NCBI Taxonomy" id="747525"/>
    <lineage>
        <taxon>Eukaryota</taxon>
        <taxon>Fungi</taxon>
        <taxon>Dikarya</taxon>
        <taxon>Basidiomycota</taxon>
        <taxon>Agaricomycotina</taxon>
        <taxon>Agaricomycetes</taxon>
        <taxon>Russulales</taxon>
        <taxon>Bondarzewiaceae</taxon>
        <taxon>Heterobasidion</taxon>
        <taxon>Heterobasidion annosum species complex</taxon>
    </lineage>
</organism>
<protein>
    <submittedName>
        <fullName evidence="1">Uncharacterized protein</fullName>
    </submittedName>
</protein>
<evidence type="ECO:0000313" key="1">
    <source>
        <dbReference type="EMBL" id="ETW85234.1"/>
    </source>
</evidence>
<dbReference type="EMBL" id="KI925455">
    <property type="protein sequence ID" value="ETW85234.1"/>
    <property type="molecule type" value="Genomic_DNA"/>
</dbReference>
<dbReference type="GeneID" id="20669726"/>
<dbReference type="HOGENOM" id="CLU_2373048_0_0_1"/>
<reference evidence="1 2" key="1">
    <citation type="journal article" date="2012" name="New Phytol.">
        <title>Insight into trade-off between wood decay and parasitism from the genome of a fungal forest pathogen.</title>
        <authorList>
            <person name="Olson A."/>
            <person name="Aerts A."/>
            <person name="Asiegbu F."/>
            <person name="Belbahri L."/>
            <person name="Bouzid O."/>
            <person name="Broberg A."/>
            <person name="Canback B."/>
            <person name="Coutinho P.M."/>
            <person name="Cullen D."/>
            <person name="Dalman K."/>
            <person name="Deflorio G."/>
            <person name="van Diepen L.T."/>
            <person name="Dunand C."/>
            <person name="Duplessis S."/>
            <person name="Durling M."/>
            <person name="Gonthier P."/>
            <person name="Grimwood J."/>
            <person name="Fossdal C.G."/>
            <person name="Hansson D."/>
            <person name="Henrissat B."/>
            <person name="Hietala A."/>
            <person name="Himmelstrand K."/>
            <person name="Hoffmeister D."/>
            <person name="Hogberg N."/>
            <person name="James T.Y."/>
            <person name="Karlsson M."/>
            <person name="Kohler A."/>
            <person name="Kues U."/>
            <person name="Lee Y.H."/>
            <person name="Lin Y.C."/>
            <person name="Lind M."/>
            <person name="Lindquist E."/>
            <person name="Lombard V."/>
            <person name="Lucas S."/>
            <person name="Lunden K."/>
            <person name="Morin E."/>
            <person name="Murat C."/>
            <person name="Park J."/>
            <person name="Raffaello T."/>
            <person name="Rouze P."/>
            <person name="Salamov A."/>
            <person name="Schmutz J."/>
            <person name="Solheim H."/>
            <person name="Stahlberg J."/>
            <person name="Velez H."/>
            <person name="de Vries R.P."/>
            <person name="Wiebenga A."/>
            <person name="Woodward S."/>
            <person name="Yakovlev I."/>
            <person name="Garbelotto M."/>
            <person name="Martin F."/>
            <person name="Grigoriev I.V."/>
            <person name="Stenlid J."/>
        </authorList>
    </citation>
    <scope>NUCLEOTIDE SEQUENCE [LARGE SCALE GENOMIC DNA]</scope>
    <source>
        <strain evidence="1 2">TC 32-1</strain>
    </source>
</reference>
<dbReference type="Pfam" id="PF18759">
    <property type="entry name" value="Plavaka"/>
    <property type="match status" value="1"/>
</dbReference>
<keyword evidence="2" id="KW-1185">Reference proteome</keyword>
<sequence>MLSLFAIGQNKYYSLYISNSNIHNNVRKAYCDAISLVRFLAIPKSKWQFELCFSGNSTAHIVHHARCTSGLRIQCGCNLLQILKSAPSEKSSILN</sequence>
<dbReference type="InterPro" id="IPR041078">
    <property type="entry name" value="Plavaka"/>
</dbReference>
<evidence type="ECO:0000313" key="2">
    <source>
        <dbReference type="Proteomes" id="UP000030671"/>
    </source>
</evidence>
<dbReference type="OrthoDB" id="3199698at2759"/>
<dbReference type="RefSeq" id="XP_009542107.1">
    <property type="nucleotide sequence ID" value="XM_009543812.1"/>
</dbReference>
<dbReference type="InParanoid" id="W4KHN9"/>
<dbReference type="AlphaFoldDB" id="W4KHN9"/>
<name>W4KHN9_HETIT</name>
<gene>
    <name evidence="1" type="ORF">HETIRDRAFT_309894</name>
</gene>
<accession>W4KHN9</accession>
<dbReference type="Proteomes" id="UP000030671">
    <property type="component" value="Unassembled WGS sequence"/>
</dbReference>
<proteinExistence type="predicted"/>